<dbReference type="InterPro" id="IPR047589">
    <property type="entry name" value="DUF11_rpt"/>
</dbReference>
<dbReference type="eggNOG" id="COG3209">
    <property type="taxonomic scope" value="Bacteria"/>
</dbReference>
<dbReference type="Gene3D" id="2.60.40.10">
    <property type="entry name" value="Immunoglobulins"/>
    <property type="match status" value="4"/>
</dbReference>
<dbReference type="InterPro" id="IPR051172">
    <property type="entry name" value="Chlamydia_OmcB"/>
</dbReference>
<evidence type="ECO:0000313" key="5">
    <source>
        <dbReference type="Proteomes" id="UP000182690"/>
    </source>
</evidence>
<dbReference type="NCBIfam" id="TIGR01451">
    <property type="entry name" value="B_ant_repeat"/>
    <property type="match status" value="3"/>
</dbReference>
<gene>
    <name evidence="4" type="ORF">SAMN04488565_0938</name>
</gene>
<feature type="domain" description="DUF7507" evidence="3">
    <location>
        <begin position="708"/>
        <end position="810"/>
    </location>
</feature>
<accession>A0A1H0YJL6</accession>
<feature type="region of interest" description="Disordered" evidence="1">
    <location>
        <begin position="1030"/>
        <end position="1072"/>
    </location>
</feature>
<keyword evidence="2" id="KW-0472">Membrane</keyword>
<evidence type="ECO:0000256" key="1">
    <source>
        <dbReference type="SAM" id="MobiDB-lite"/>
    </source>
</evidence>
<feature type="domain" description="DUF7507" evidence="3">
    <location>
        <begin position="468"/>
        <end position="570"/>
    </location>
</feature>
<dbReference type="EMBL" id="FNKB01000001">
    <property type="protein sequence ID" value="SDQ15384.1"/>
    <property type="molecule type" value="Genomic_DNA"/>
</dbReference>
<dbReference type="InterPro" id="IPR013783">
    <property type="entry name" value="Ig-like_fold"/>
</dbReference>
<feature type="compositionally biased region" description="Low complexity" evidence="1">
    <location>
        <begin position="797"/>
        <end position="812"/>
    </location>
</feature>
<dbReference type="GO" id="GO:0005975">
    <property type="term" value="P:carbohydrate metabolic process"/>
    <property type="evidence" value="ECO:0007669"/>
    <property type="project" value="UniProtKB-ARBA"/>
</dbReference>
<dbReference type="PANTHER" id="PTHR34819:SF3">
    <property type="entry name" value="CELL SURFACE PROTEIN"/>
    <property type="match status" value="1"/>
</dbReference>
<feature type="region of interest" description="Disordered" evidence="1">
    <location>
        <begin position="793"/>
        <end position="812"/>
    </location>
</feature>
<organism evidence="4 5">
    <name type="scientific">Leucobacter chromiiresistens</name>
    <dbReference type="NCBI Taxonomy" id="1079994"/>
    <lineage>
        <taxon>Bacteria</taxon>
        <taxon>Bacillati</taxon>
        <taxon>Actinomycetota</taxon>
        <taxon>Actinomycetes</taxon>
        <taxon>Micrococcales</taxon>
        <taxon>Microbacteriaceae</taxon>
        <taxon>Leucobacter</taxon>
    </lineage>
</organism>
<evidence type="ECO:0000256" key="2">
    <source>
        <dbReference type="SAM" id="Phobius"/>
    </source>
</evidence>
<protein>
    <submittedName>
        <fullName evidence="4">Conserved repeat domain-containing protein</fullName>
    </submittedName>
</protein>
<dbReference type="Proteomes" id="UP000182690">
    <property type="component" value="Unassembled WGS sequence"/>
</dbReference>
<proteinExistence type="predicted"/>
<dbReference type="Pfam" id="PF24346">
    <property type="entry name" value="DUF7507"/>
    <property type="match status" value="5"/>
</dbReference>
<dbReference type="OrthoDB" id="4984562at2"/>
<feature type="domain" description="DUF7507" evidence="3">
    <location>
        <begin position="937"/>
        <end position="1036"/>
    </location>
</feature>
<evidence type="ECO:0000259" key="3">
    <source>
        <dbReference type="Pfam" id="PF24346"/>
    </source>
</evidence>
<name>A0A1H0YJL6_9MICO</name>
<dbReference type="RefSeq" id="WP_081473293.1">
    <property type="nucleotide sequence ID" value="NZ_FNKB01000001.1"/>
</dbReference>
<feature type="domain" description="DUF7507" evidence="3">
    <location>
        <begin position="583"/>
        <end position="696"/>
    </location>
</feature>
<feature type="compositionally biased region" description="Pro residues" evidence="1">
    <location>
        <begin position="1055"/>
        <end position="1066"/>
    </location>
</feature>
<reference evidence="4 5" key="1">
    <citation type="submission" date="2016-10" db="EMBL/GenBank/DDBJ databases">
        <authorList>
            <person name="de Groot N.N."/>
        </authorList>
    </citation>
    <scope>NUCLEOTIDE SEQUENCE [LARGE SCALE GENOMIC DNA]</scope>
    <source>
        <strain evidence="4 5">DSM 22788</strain>
    </source>
</reference>
<feature type="domain" description="DUF7507" evidence="3">
    <location>
        <begin position="822"/>
        <end position="925"/>
    </location>
</feature>
<keyword evidence="2" id="KW-1133">Transmembrane helix</keyword>
<keyword evidence="2" id="KW-0812">Transmembrane</keyword>
<dbReference type="PANTHER" id="PTHR34819">
    <property type="entry name" value="LARGE CYSTEINE-RICH PERIPLASMIC PROTEIN OMCB"/>
    <property type="match status" value="1"/>
</dbReference>
<evidence type="ECO:0000313" key="4">
    <source>
        <dbReference type="EMBL" id="SDQ15384.1"/>
    </source>
</evidence>
<dbReference type="STRING" id="1079994.SAMN04488565_0938"/>
<feature type="transmembrane region" description="Helical" evidence="2">
    <location>
        <begin position="1081"/>
        <end position="1102"/>
    </location>
</feature>
<sequence>MLSTLKTRGGGRVHRNKERARRLIATLAAGLVLALGMPLAATTVAAPAQADTGNTNAAVLGQGARPFYVYVKAGEYLYVKTDQKTDYIRDNEGKDHAWEPIGNTFGPAKSDGIWQVYLATGNPANPVGSWDIEPRTSTSASSGVQGRVWTNQYYIRQNDGVNATKVNLNYWMMNDTGYLYQVEMRGFRGMNSTIAANSVGNKKSATNCSSAYRSVDTWSGLESTLDCGDRYRIFFSKPAADLPATAKAGNRTMYVAPQPLTKEELNQSELTYDPSAASQGNFAGTFTSKITERFQGNYKLQIDTDGNDSFTDAKDVTIDLAADGSGTYKYVWDGKDQDGKLVPSSGKKMNARILFDKVGEMHIVQRDVEGRDGIRVTLRNGDRENVGDTTLSWDDRALSTKNRESVTPNRDGRAGVDSSGFVHGWEYSYSCHEVDEDCGAWGNNRAIEDWVSQKVSAFAEVQAFGGDPSIAIEKTADRTSYKAAGEVVTYNFHVTNTGNLDLENVAVNETEFSGAGQMSAVTCPTTTLLAGAAMDCTATYTVQQEDLERGTITNAAISTGNPPGEEPVTSPPDDVEIPATDLPAISLLKEISNQQAESVEWGPASQFQVDQSLDYRFTVTNTGNLTLNDVTVSETVFTGSGDLTDVVCPVTTLAPGESTICTATYTPTSQADVDQGTIDNTAIATGNAVRNEGVTSDPSSAIAVAPHTPALHLVKLADKQNYVAGDLITYSFQVSNVGNVTMKDIVVNETEFTGSGELSPVVCPVTELAPGANTICTATYTATQEDLDRGTIENAATSTGTPPDGPDVTTPPSEVEIPGVQEPHLTLVKTADQESYVAGDLINYSFEVTNSGNVTMKNISVEELAFSGDGELSAVTCPADVVLAPRESTICTASYTTTQADLDRGTIENAAIAHGTDPKEAPVDSNDDDVNVPGAQNPKLVLDKSVDKQTFTEGTELTYSFTVTNTGNATTYNVGVVEVAFNGTGKLGDVVCPAEEVQALAPGASVTCTATYTATLEDRGNLDLLRNVAVATGNPGDPGNPPLQSNEDDAVTTPEPFPEVPAPAAPAAPLAVTGGDGPSPALVGGGALLLIAAAGVFTFAALQRRRQAAAASEAGDATLVS</sequence>
<dbReference type="AlphaFoldDB" id="A0A1H0YJL6"/>
<dbReference type="InterPro" id="IPR055354">
    <property type="entry name" value="DUF7507"/>
</dbReference>
<dbReference type="eggNOG" id="COG1361">
    <property type="taxonomic scope" value="Bacteria"/>
</dbReference>